<evidence type="ECO:0000313" key="15">
    <source>
        <dbReference type="Proteomes" id="UP000253970"/>
    </source>
</evidence>
<evidence type="ECO:0000256" key="6">
    <source>
        <dbReference type="ARBA" id="ARBA00013449"/>
    </source>
</evidence>
<reference evidence="14 15" key="1">
    <citation type="journal article" date="2018" name="Elife">
        <title>Discovery and characterization of a prevalent human gut bacterial enzyme sufficient for the inactivation of a family of plant toxins.</title>
        <authorList>
            <person name="Koppel N."/>
            <person name="Bisanz J.E."/>
            <person name="Pandelia M.E."/>
            <person name="Turnbaugh P.J."/>
            <person name="Balskus E.P."/>
        </authorList>
    </citation>
    <scope>NUCLEOTIDE SEQUENCE [LARGE SCALE GENOMIC DNA]</scope>
    <source>
        <strain evidence="14 15">W1 BHI 6</strain>
    </source>
</reference>
<comment type="catalytic activity">
    <reaction evidence="2">
        <text>2 a mycocerosyl-[mycocerosic acid synthase] + a phenolphthiocerol = a dimycocerosyl phenolphthiocerol + 2 holo-[mycocerosic acid synthase].</text>
        <dbReference type="EC" id="2.3.1.282"/>
    </reaction>
</comment>
<feature type="compositionally biased region" description="Basic and acidic residues" evidence="12">
    <location>
        <begin position="446"/>
        <end position="460"/>
    </location>
</feature>
<evidence type="ECO:0000256" key="9">
    <source>
        <dbReference type="ARBA" id="ARBA00030465"/>
    </source>
</evidence>
<dbReference type="InterPro" id="IPR052058">
    <property type="entry name" value="Alcohol_O-acetyltransferase"/>
</dbReference>
<dbReference type="PANTHER" id="PTHR28037">
    <property type="entry name" value="ALCOHOL O-ACETYLTRANSFERASE 1-RELATED"/>
    <property type="match status" value="1"/>
</dbReference>
<dbReference type="Pfam" id="PF16911">
    <property type="entry name" value="PapA_C"/>
    <property type="match status" value="1"/>
</dbReference>
<keyword evidence="8" id="KW-0012">Acyltransferase</keyword>
<evidence type="ECO:0000259" key="13">
    <source>
        <dbReference type="Pfam" id="PF16911"/>
    </source>
</evidence>
<organism evidence="14 15">
    <name type="scientific">Eggerthella lenta</name>
    <name type="common">Eubacterium lentum</name>
    <dbReference type="NCBI Taxonomy" id="84112"/>
    <lineage>
        <taxon>Bacteria</taxon>
        <taxon>Bacillati</taxon>
        <taxon>Actinomycetota</taxon>
        <taxon>Coriobacteriia</taxon>
        <taxon>Eggerthellales</taxon>
        <taxon>Eggerthellaceae</taxon>
        <taxon>Eggerthella</taxon>
    </lineage>
</organism>
<dbReference type="SUPFAM" id="SSF52777">
    <property type="entry name" value="CoA-dependent acyltransferases"/>
    <property type="match status" value="1"/>
</dbReference>
<keyword evidence="7 14" id="KW-0808">Transferase</keyword>
<protein>
    <recommendedName>
        <fullName evidence="6">Phthiocerol/phthiodiolone dimycocerosyl transferase</fullName>
        <ecNumber evidence="5">2.3.1.282</ecNumber>
    </recommendedName>
    <alternativeName>
        <fullName evidence="11">Acyltransferase PapA5</fullName>
    </alternativeName>
    <alternativeName>
        <fullName evidence="9">Phthiocerol/phthiodiolone O-acyltransferase</fullName>
    </alternativeName>
    <alternativeName>
        <fullName evidence="10">Polyketide synthase-associated protein A5</fullName>
    </alternativeName>
</protein>
<dbReference type="EMBL" id="PPTU01000003">
    <property type="protein sequence ID" value="RDB72520.1"/>
    <property type="molecule type" value="Genomic_DNA"/>
</dbReference>
<evidence type="ECO:0000256" key="4">
    <source>
        <dbReference type="ARBA" id="ARBA00006558"/>
    </source>
</evidence>
<dbReference type="GO" id="GO:0016746">
    <property type="term" value="F:acyltransferase activity"/>
    <property type="evidence" value="ECO:0007669"/>
    <property type="project" value="UniProtKB-KW"/>
</dbReference>
<evidence type="ECO:0000256" key="1">
    <source>
        <dbReference type="ARBA" id="ARBA00000026"/>
    </source>
</evidence>
<dbReference type="EC" id="2.3.1.282" evidence="5"/>
<evidence type="ECO:0000313" key="14">
    <source>
        <dbReference type="EMBL" id="RDB72520.1"/>
    </source>
</evidence>
<evidence type="ECO:0000256" key="10">
    <source>
        <dbReference type="ARBA" id="ARBA00032317"/>
    </source>
</evidence>
<accession>A0A369MN92</accession>
<dbReference type="AlphaFoldDB" id="A0A369MN92"/>
<dbReference type="Proteomes" id="UP000253970">
    <property type="component" value="Unassembled WGS sequence"/>
</dbReference>
<sequence>MARDTWYRLDNVGKFYSSQAGSSAQTVFRYAATMQDDVDPAALQHALEKTAGVFPNFNVCLRSGMFWHYLEQSAQVPVVQQENLPICYGLHVHAKSVLFRVSYHAARINLEVSHIVSDGRGSLSFFKALLHAYIEERYGVKGVPAEYDGSDHQKSENSFDKYFERDKAAATRAPKVYRLKGWRDEADPTFFEYHLPAKRVLALARSWDVGVTALVIAVIMCAIRAEMPRRDRNRAIRMDVPVDLRQFFKSTTVKNFFGLAFVSYVPGDEDEPVETVARIVQDQLKTATQAEELKSRMNRMIALEKNPLLRLAPLFAKDFILGLANRLAARDVTTTMSNLGPIRIDERLAPYIRDVNILTSTTGLNFLMCAFGDDLSIGISTVYSNPDVIKNICRFFSGQGIEGRININKTKEEVAEDRLEAKIEASVKRWGGQTPAREGASAKSEAPAHNETDAREDDGR</sequence>
<comment type="catalytic activity">
    <reaction evidence="1">
        <text>2 a mycocerosyl-[mycocerosic acid synthase] + a phthiocerol = a dimycocerosyl phthiocerol + 2 holo-[mycocerosic acid synthase].</text>
        <dbReference type="EC" id="2.3.1.282"/>
    </reaction>
</comment>
<dbReference type="Gene3D" id="3.30.559.30">
    <property type="entry name" value="Nonribosomal peptide synthetase, condensation domain"/>
    <property type="match status" value="1"/>
</dbReference>
<evidence type="ECO:0000256" key="12">
    <source>
        <dbReference type="SAM" id="MobiDB-lite"/>
    </source>
</evidence>
<evidence type="ECO:0000256" key="5">
    <source>
        <dbReference type="ARBA" id="ARBA00012866"/>
    </source>
</evidence>
<dbReference type="InterPro" id="IPR023213">
    <property type="entry name" value="CAT-like_dom_sf"/>
</dbReference>
<dbReference type="RefSeq" id="WP_114532949.1">
    <property type="nucleotide sequence ID" value="NZ_JADNER010000002.1"/>
</dbReference>
<comment type="similarity">
    <text evidence="4">Belongs to the acyltransferase PapA5 family.</text>
</comment>
<gene>
    <name evidence="14" type="ORF">C1875_03360</name>
</gene>
<dbReference type="InterPro" id="IPR031641">
    <property type="entry name" value="PapA_C"/>
</dbReference>
<comment type="caution">
    <text evidence="14">The sequence shown here is derived from an EMBL/GenBank/DDBJ whole genome shotgun (WGS) entry which is preliminary data.</text>
</comment>
<name>A0A369MN92_EGGLN</name>
<comment type="catalytic activity">
    <reaction evidence="3">
        <text>2 a mycocerosyl-[mycocerosic acid synthase] + a phthiodiolone = a dimycocerosyl phthiodiolone + 2 holo-[mycocerosic acid synthase].</text>
        <dbReference type="EC" id="2.3.1.282"/>
    </reaction>
</comment>
<dbReference type="Gene3D" id="3.30.559.10">
    <property type="entry name" value="Chloramphenicol acetyltransferase-like domain"/>
    <property type="match status" value="1"/>
</dbReference>
<evidence type="ECO:0000256" key="8">
    <source>
        <dbReference type="ARBA" id="ARBA00023315"/>
    </source>
</evidence>
<feature type="domain" description="Phthiocerol/phthiodiolone dimycocerosyl transferase C-terminal" evidence="13">
    <location>
        <begin position="198"/>
        <end position="302"/>
    </location>
</feature>
<evidence type="ECO:0000256" key="3">
    <source>
        <dbReference type="ARBA" id="ARBA00001907"/>
    </source>
</evidence>
<evidence type="ECO:0000256" key="7">
    <source>
        <dbReference type="ARBA" id="ARBA00022679"/>
    </source>
</evidence>
<evidence type="ECO:0000256" key="11">
    <source>
        <dbReference type="ARBA" id="ARBA00033407"/>
    </source>
</evidence>
<proteinExistence type="inferred from homology"/>
<feature type="region of interest" description="Disordered" evidence="12">
    <location>
        <begin position="426"/>
        <end position="460"/>
    </location>
</feature>
<dbReference type="PANTHER" id="PTHR28037:SF1">
    <property type="entry name" value="ALCOHOL O-ACETYLTRANSFERASE 1-RELATED"/>
    <property type="match status" value="1"/>
</dbReference>
<evidence type="ECO:0000256" key="2">
    <source>
        <dbReference type="ARBA" id="ARBA00000625"/>
    </source>
</evidence>